<keyword evidence="10 18" id="KW-0067">ATP-binding</keyword>
<comment type="pathway">
    <text evidence="3 17">Purine metabolism; IMP biosynthesis via de novo pathway; N(1)-(5-phospho-D-ribosyl)glycinamide from 5-phospho-alpha-D-ribose 1-diphosphate: step 2/2.</text>
</comment>
<name>A0A1F4Q3W2_UNCSA</name>
<evidence type="ECO:0000256" key="14">
    <source>
        <dbReference type="ARBA" id="ARBA00042242"/>
    </source>
</evidence>
<evidence type="ECO:0000256" key="16">
    <source>
        <dbReference type="ARBA" id="ARBA00079592"/>
    </source>
</evidence>
<evidence type="ECO:0000256" key="10">
    <source>
        <dbReference type="ARBA" id="ARBA00022840"/>
    </source>
</evidence>
<dbReference type="Gene3D" id="3.90.600.10">
    <property type="entry name" value="Phosphoribosylglycinamide synthetase, C-terminal domain"/>
    <property type="match status" value="1"/>
</dbReference>
<evidence type="ECO:0000256" key="12">
    <source>
        <dbReference type="ARBA" id="ARBA00023211"/>
    </source>
</evidence>
<dbReference type="PROSITE" id="PS50975">
    <property type="entry name" value="ATP_GRASP"/>
    <property type="match status" value="1"/>
</dbReference>
<comment type="catalytic activity">
    <reaction evidence="17">
        <text>5-phospho-beta-D-ribosylamine + glycine + ATP = N(1)-(5-phospho-beta-D-ribosyl)glycinamide + ADP + phosphate + H(+)</text>
        <dbReference type="Rhea" id="RHEA:17453"/>
        <dbReference type="ChEBI" id="CHEBI:15378"/>
        <dbReference type="ChEBI" id="CHEBI:30616"/>
        <dbReference type="ChEBI" id="CHEBI:43474"/>
        <dbReference type="ChEBI" id="CHEBI:57305"/>
        <dbReference type="ChEBI" id="CHEBI:58681"/>
        <dbReference type="ChEBI" id="CHEBI:143788"/>
        <dbReference type="ChEBI" id="CHEBI:456216"/>
        <dbReference type="EC" id="6.3.4.13"/>
    </reaction>
</comment>
<dbReference type="InterPro" id="IPR020562">
    <property type="entry name" value="PRibGlycinamide_synth_N"/>
</dbReference>
<dbReference type="SUPFAM" id="SSF51246">
    <property type="entry name" value="Rudiment single hybrid motif"/>
    <property type="match status" value="1"/>
</dbReference>
<evidence type="ECO:0000256" key="18">
    <source>
        <dbReference type="PROSITE-ProRule" id="PRU00409"/>
    </source>
</evidence>
<organism evidence="20 21">
    <name type="scientific">candidate division WOR-1 bacterium RIFCSPHIGHO2_01_FULL_53_15</name>
    <dbReference type="NCBI Taxonomy" id="1802564"/>
    <lineage>
        <taxon>Bacteria</taxon>
        <taxon>Bacillati</taxon>
        <taxon>Saganbacteria</taxon>
    </lineage>
</organism>
<dbReference type="Proteomes" id="UP000178724">
    <property type="component" value="Unassembled WGS sequence"/>
</dbReference>
<evidence type="ECO:0000256" key="13">
    <source>
        <dbReference type="ARBA" id="ARBA00038345"/>
    </source>
</evidence>
<dbReference type="SMART" id="SM01209">
    <property type="entry name" value="GARS_A"/>
    <property type="match status" value="1"/>
</dbReference>
<evidence type="ECO:0000256" key="11">
    <source>
        <dbReference type="ARBA" id="ARBA00022842"/>
    </source>
</evidence>
<comment type="cofactor">
    <cofactor evidence="1">
        <name>Mn(2+)</name>
        <dbReference type="ChEBI" id="CHEBI:29035"/>
    </cofactor>
</comment>
<dbReference type="UniPathway" id="UPA00074">
    <property type="reaction ID" value="UER00125"/>
</dbReference>
<dbReference type="InterPro" id="IPR011761">
    <property type="entry name" value="ATP-grasp"/>
</dbReference>
<dbReference type="GO" id="GO:0009113">
    <property type="term" value="P:purine nucleobase biosynthetic process"/>
    <property type="evidence" value="ECO:0007669"/>
    <property type="project" value="InterPro"/>
</dbReference>
<evidence type="ECO:0000313" key="21">
    <source>
        <dbReference type="Proteomes" id="UP000178724"/>
    </source>
</evidence>
<dbReference type="EC" id="6.3.4.13" evidence="4 17"/>
<dbReference type="GO" id="GO:0004637">
    <property type="term" value="F:phosphoribosylamine-glycine ligase activity"/>
    <property type="evidence" value="ECO:0007669"/>
    <property type="project" value="UniProtKB-UniRule"/>
</dbReference>
<dbReference type="AlphaFoldDB" id="A0A1F4Q3W2"/>
<dbReference type="InterPro" id="IPR011054">
    <property type="entry name" value="Rudment_hybrid_motif"/>
</dbReference>
<dbReference type="FunFam" id="3.40.50.20:FF:000006">
    <property type="entry name" value="Phosphoribosylamine--glycine ligase, chloroplastic"/>
    <property type="match status" value="1"/>
</dbReference>
<dbReference type="Pfam" id="PF02844">
    <property type="entry name" value="GARS_N"/>
    <property type="match status" value="1"/>
</dbReference>
<dbReference type="InterPro" id="IPR013815">
    <property type="entry name" value="ATP_grasp_subdomain_1"/>
</dbReference>
<dbReference type="Gene3D" id="3.30.1490.20">
    <property type="entry name" value="ATP-grasp fold, A domain"/>
    <property type="match status" value="1"/>
</dbReference>
<dbReference type="Gene3D" id="3.30.470.20">
    <property type="entry name" value="ATP-grasp fold, B domain"/>
    <property type="match status" value="1"/>
</dbReference>
<dbReference type="GO" id="GO:0006189">
    <property type="term" value="P:'de novo' IMP biosynthetic process"/>
    <property type="evidence" value="ECO:0007669"/>
    <property type="project" value="UniProtKB-UniRule"/>
</dbReference>
<dbReference type="EMBL" id="METM01000007">
    <property type="protein sequence ID" value="OGB90614.1"/>
    <property type="molecule type" value="Genomic_DNA"/>
</dbReference>
<reference evidence="20 21" key="1">
    <citation type="journal article" date="2016" name="Nat. Commun.">
        <title>Thousands of microbial genomes shed light on interconnected biogeochemical processes in an aquifer system.</title>
        <authorList>
            <person name="Anantharaman K."/>
            <person name="Brown C.T."/>
            <person name="Hug L.A."/>
            <person name="Sharon I."/>
            <person name="Castelle C.J."/>
            <person name="Probst A.J."/>
            <person name="Thomas B.C."/>
            <person name="Singh A."/>
            <person name="Wilkins M.J."/>
            <person name="Karaoz U."/>
            <person name="Brodie E.L."/>
            <person name="Williams K.H."/>
            <person name="Hubbard S.S."/>
            <person name="Banfield J.F."/>
        </authorList>
    </citation>
    <scope>NUCLEOTIDE SEQUENCE [LARGE SCALE GENOMIC DNA]</scope>
</reference>
<dbReference type="FunFam" id="3.30.470.20:FF:000031">
    <property type="entry name" value="Phosphoribosylamine--glycine ligase"/>
    <property type="match status" value="1"/>
</dbReference>
<evidence type="ECO:0000259" key="19">
    <source>
        <dbReference type="PROSITE" id="PS50975"/>
    </source>
</evidence>
<keyword evidence="6 17" id="KW-0436">Ligase</keyword>
<gene>
    <name evidence="17" type="primary">purD</name>
    <name evidence="20" type="ORF">A2625_03110</name>
</gene>
<dbReference type="InterPro" id="IPR037123">
    <property type="entry name" value="PRibGlycinamide_synth_C_sf"/>
</dbReference>
<sequence>MKILVVGSGGREHALVWKIAQSPKVDKIYCAPGNAGTAQLAENVSIKSDDIQSLLKFAREKKIDLTVVGPEAPLVAGIVNLFEKEGLRVFGPRQEGAQIEGSKVFAKQIMTKYNIPTAQSGIFTRPKEAIDYINEMGAPIVVKADGLAAGKGVIVAKTKQEAIDAVKLIMEKMEFGSAGEKVVIEERLVGEEASIIAFTDGKSIVPLASSQDHKRVFDNDEGPNTGGMGAYSPAPVVTDRLMEQIDVEVLRPFVAGLRQEGIEYKGVLYAGIMVTKQGPKVLEFNARFGDPETQPILMRMKSDIVPIFEAVIDGKLDDREIEWDERAAVCVVLTAGGYPGKYEKGVPIRGIEKIDQLDGVVVFHAGTGCVSSACNAGPDIVTAGGRVLGVTALGDSIKFAIDKAYRAVDLIHFQGMHYRKDIGKKALKYER</sequence>
<evidence type="ECO:0000256" key="5">
    <source>
        <dbReference type="ARBA" id="ARBA00020605"/>
    </source>
</evidence>
<comment type="similarity">
    <text evidence="13 17">Belongs to the GARS family.</text>
</comment>
<keyword evidence="11" id="KW-0460">Magnesium</keyword>
<dbReference type="InterPro" id="IPR000115">
    <property type="entry name" value="PRibGlycinamide_synth"/>
</dbReference>
<evidence type="ECO:0000256" key="17">
    <source>
        <dbReference type="HAMAP-Rule" id="MF_00138"/>
    </source>
</evidence>
<comment type="cofactor">
    <cofactor evidence="2">
        <name>Mg(2+)</name>
        <dbReference type="ChEBI" id="CHEBI:18420"/>
    </cofactor>
</comment>
<dbReference type="Pfam" id="PF01071">
    <property type="entry name" value="GARS_A"/>
    <property type="match status" value="1"/>
</dbReference>
<dbReference type="InterPro" id="IPR016185">
    <property type="entry name" value="PreATP-grasp_dom_sf"/>
</dbReference>
<dbReference type="HAMAP" id="MF_00138">
    <property type="entry name" value="GARS"/>
    <property type="match status" value="1"/>
</dbReference>
<feature type="domain" description="ATP-grasp" evidence="19">
    <location>
        <begin position="107"/>
        <end position="313"/>
    </location>
</feature>
<dbReference type="PROSITE" id="PS00184">
    <property type="entry name" value="GARS"/>
    <property type="match status" value="1"/>
</dbReference>
<evidence type="ECO:0000313" key="20">
    <source>
        <dbReference type="EMBL" id="OGB90614.1"/>
    </source>
</evidence>
<evidence type="ECO:0000256" key="9">
    <source>
        <dbReference type="ARBA" id="ARBA00022755"/>
    </source>
</evidence>
<keyword evidence="12" id="KW-0464">Manganese</keyword>
<dbReference type="Pfam" id="PF02843">
    <property type="entry name" value="GARS_C"/>
    <property type="match status" value="1"/>
</dbReference>
<dbReference type="SUPFAM" id="SSF52440">
    <property type="entry name" value="PreATP-grasp domain"/>
    <property type="match status" value="1"/>
</dbReference>
<evidence type="ECO:0000256" key="3">
    <source>
        <dbReference type="ARBA" id="ARBA00005174"/>
    </source>
</evidence>
<dbReference type="SUPFAM" id="SSF56059">
    <property type="entry name" value="Glutathione synthetase ATP-binding domain-like"/>
    <property type="match status" value="1"/>
</dbReference>
<dbReference type="InterPro" id="IPR020559">
    <property type="entry name" value="PRibGlycinamide_synth_CS"/>
</dbReference>
<protein>
    <recommendedName>
        <fullName evidence="5 17">Phosphoribosylamine--glycine ligase</fullName>
        <ecNumber evidence="4 17">6.3.4.13</ecNumber>
    </recommendedName>
    <alternativeName>
        <fullName evidence="16 17">GARS</fullName>
    </alternativeName>
    <alternativeName>
        <fullName evidence="14 17">Glycinamide ribonucleotide synthetase</fullName>
    </alternativeName>
    <alternativeName>
        <fullName evidence="15 17">Phosphoribosylglycinamide synthetase</fullName>
    </alternativeName>
</protein>
<accession>A0A1F4Q3W2</accession>
<evidence type="ECO:0000256" key="1">
    <source>
        <dbReference type="ARBA" id="ARBA00001936"/>
    </source>
</evidence>
<evidence type="ECO:0000256" key="15">
    <source>
        <dbReference type="ARBA" id="ARBA00042864"/>
    </source>
</evidence>
<keyword evidence="7" id="KW-0479">Metal-binding</keyword>
<comment type="caution">
    <text evidence="20">The sequence shown here is derived from an EMBL/GenBank/DDBJ whole genome shotgun (WGS) entry which is preliminary data.</text>
</comment>
<dbReference type="GO" id="GO:0005524">
    <property type="term" value="F:ATP binding"/>
    <property type="evidence" value="ECO:0007669"/>
    <property type="project" value="UniProtKB-UniRule"/>
</dbReference>
<dbReference type="GO" id="GO:0046872">
    <property type="term" value="F:metal ion binding"/>
    <property type="evidence" value="ECO:0007669"/>
    <property type="project" value="UniProtKB-KW"/>
</dbReference>
<evidence type="ECO:0000256" key="2">
    <source>
        <dbReference type="ARBA" id="ARBA00001946"/>
    </source>
</evidence>
<evidence type="ECO:0000256" key="8">
    <source>
        <dbReference type="ARBA" id="ARBA00022741"/>
    </source>
</evidence>
<evidence type="ECO:0000256" key="4">
    <source>
        <dbReference type="ARBA" id="ARBA00013255"/>
    </source>
</evidence>
<dbReference type="PANTHER" id="PTHR43472:SF1">
    <property type="entry name" value="PHOSPHORIBOSYLAMINE--GLYCINE LIGASE, CHLOROPLASTIC"/>
    <property type="match status" value="1"/>
</dbReference>
<dbReference type="FunFam" id="3.90.600.10:FF:000001">
    <property type="entry name" value="Trifunctional purine biosynthetic protein adenosine-3"/>
    <property type="match status" value="1"/>
</dbReference>
<dbReference type="Gene3D" id="3.40.50.20">
    <property type="match status" value="1"/>
</dbReference>
<dbReference type="PANTHER" id="PTHR43472">
    <property type="entry name" value="PHOSPHORIBOSYLAMINE--GLYCINE LIGASE"/>
    <property type="match status" value="1"/>
</dbReference>
<dbReference type="FunFam" id="3.30.1490.20:FF:000006">
    <property type="entry name" value="phosphoribosylamine--glycine ligase, chloroplastic-like"/>
    <property type="match status" value="1"/>
</dbReference>
<dbReference type="NCBIfam" id="TIGR00877">
    <property type="entry name" value="purD"/>
    <property type="match status" value="1"/>
</dbReference>
<keyword evidence="9 17" id="KW-0658">Purine biosynthesis</keyword>
<evidence type="ECO:0000256" key="6">
    <source>
        <dbReference type="ARBA" id="ARBA00022598"/>
    </source>
</evidence>
<proteinExistence type="inferred from homology"/>
<dbReference type="InterPro" id="IPR020561">
    <property type="entry name" value="PRibGlycinamid_synth_ATP-grasp"/>
</dbReference>
<dbReference type="SMART" id="SM01210">
    <property type="entry name" value="GARS_C"/>
    <property type="match status" value="1"/>
</dbReference>
<dbReference type="InterPro" id="IPR020560">
    <property type="entry name" value="PRibGlycinamide_synth_C-dom"/>
</dbReference>
<evidence type="ECO:0000256" key="7">
    <source>
        <dbReference type="ARBA" id="ARBA00022723"/>
    </source>
</evidence>
<keyword evidence="8 18" id="KW-0547">Nucleotide-binding</keyword>